<comment type="caution">
    <text evidence="1">The sequence shown here is derived from an EMBL/GenBank/DDBJ whole genome shotgun (WGS) entry which is preliminary data.</text>
</comment>
<evidence type="ECO:0000313" key="2">
    <source>
        <dbReference type="Proteomes" id="UP001164250"/>
    </source>
</evidence>
<name>A0ACC1A4Q0_9ROSI</name>
<gene>
    <name evidence="1" type="ORF">Patl1_10887</name>
</gene>
<dbReference type="Proteomes" id="UP001164250">
    <property type="component" value="Chromosome 12"/>
</dbReference>
<evidence type="ECO:0000313" key="1">
    <source>
        <dbReference type="EMBL" id="KAJ0082474.1"/>
    </source>
</evidence>
<accession>A0ACC1A4Q0</accession>
<proteinExistence type="predicted"/>
<dbReference type="EMBL" id="CM047908">
    <property type="protein sequence ID" value="KAJ0082474.1"/>
    <property type="molecule type" value="Genomic_DNA"/>
</dbReference>
<keyword evidence="2" id="KW-1185">Reference proteome</keyword>
<sequence length="307" mass="34025">MNLNERVRSPKIDQTAPEVLGPNFQKQSVVLNSDDCDLVLMLMSFEYLPLRVQCSVKVLKSPTLIITVSLDFVIEDNGLKGSALHQEGLAYCWSGARANVGITGGKYRLGYDSVRNLGETEHGFGFGGTGKLSSAGKYSNFGGSIAKQFDAGLKGLGVSPKRELHWQSAMAINLGLPLDDCSTILGPTCCKKDCEMMMMVGLSASGKTTWAEKWVKDHLRTEKCYVMLGTNLILDQMKASRRHHNYIIDQTNVFKSARKRKLRSFADFHKTAVVVLLKPEELKVRSDKRFKEMGKEVPAEAVNNMIV</sequence>
<protein>
    <submittedName>
        <fullName evidence="1">Uncharacterized protein</fullName>
    </submittedName>
</protein>
<reference evidence="2" key="1">
    <citation type="journal article" date="2023" name="G3 (Bethesda)">
        <title>Genome assembly and association tests identify interacting loci associated with vigor, precocity, and sex in interspecific pistachio rootstocks.</title>
        <authorList>
            <person name="Palmer W."/>
            <person name="Jacygrad E."/>
            <person name="Sagayaradj S."/>
            <person name="Cavanaugh K."/>
            <person name="Han R."/>
            <person name="Bertier L."/>
            <person name="Beede B."/>
            <person name="Kafkas S."/>
            <person name="Golino D."/>
            <person name="Preece J."/>
            <person name="Michelmore R."/>
        </authorList>
    </citation>
    <scope>NUCLEOTIDE SEQUENCE [LARGE SCALE GENOMIC DNA]</scope>
</reference>
<organism evidence="1 2">
    <name type="scientific">Pistacia atlantica</name>
    <dbReference type="NCBI Taxonomy" id="434234"/>
    <lineage>
        <taxon>Eukaryota</taxon>
        <taxon>Viridiplantae</taxon>
        <taxon>Streptophyta</taxon>
        <taxon>Embryophyta</taxon>
        <taxon>Tracheophyta</taxon>
        <taxon>Spermatophyta</taxon>
        <taxon>Magnoliopsida</taxon>
        <taxon>eudicotyledons</taxon>
        <taxon>Gunneridae</taxon>
        <taxon>Pentapetalae</taxon>
        <taxon>rosids</taxon>
        <taxon>malvids</taxon>
        <taxon>Sapindales</taxon>
        <taxon>Anacardiaceae</taxon>
        <taxon>Pistacia</taxon>
    </lineage>
</organism>